<reference evidence="2" key="1">
    <citation type="submission" date="2017-01" db="EMBL/GenBank/DDBJ databases">
        <title>Comparative genomics of anhydrobiosis in the tardigrade Hypsibius dujardini.</title>
        <authorList>
            <person name="Yoshida Y."/>
            <person name="Koutsovoulos G."/>
            <person name="Laetsch D."/>
            <person name="Stevens L."/>
            <person name="Kumar S."/>
            <person name="Horikawa D."/>
            <person name="Ishino K."/>
            <person name="Komine S."/>
            <person name="Tomita M."/>
            <person name="Blaxter M."/>
            <person name="Arakawa K."/>
        </authorList>
    </citation>
    <scope>NUCLEOTIDE SEQUENCE [LARGE SCALE GENOMIC DNA]</scope>
    <source>
        <strain evidence="2">Z151</strain>
    </source>
</reference>
<dbReference type="EMBL" id="MTYJ01000090">
    <property type="protein sequence ID" value="OQV15353.1"/>
    <property type="molecule type" value="Genomic_DNA"/>
</dbReference>
<gene>
    <name evidence="1" type="ORF">BV898_10459</name>
</gene>
<dbReference type="AlphaFoldDB" id="A0A1W0WJQ2"/>
<sequence length="115" mass="12596">MVSNDTTVKASGKTAEEVVVRLNAGVHRINTELASLRLPTNAAKTKVIIFVSLRSTKKSHHITPISMGGTIIEELSCIKHLGVLIDKNLQWDEQFKAIQRNATFGIAKFNRAKGA</sequence>
<accession>A0A1W0WJQ2</accession>
<evidence type="ECO:0008006" key="3">
    <source>
        <dbReference type="Google" id="ProtNLM"/>
    </source>
</evidence>
<name>A0A1W0WJQ2_HYPEX</name>
<evidence type="ECO:0000313" key="1">
    <source>
        <dbReference type="EMBL" id="OQV15353.1"/>
    </source>
</evidence>
<protein>
    <recommendedName>
        <fullName evidence="3">Reverse transcriptase domain-containing protein</fullName>
    </recommendedName>
</protein>
<evidence type="ECO:0000313" key="2">
    <source>
        <dbReference type="Proteomes" id="UP000192578"/>
    </source>
</evidence>
<proteinExistence type="predicted"/>
<comment type="caution">
    <text evidence="1">The sequence shown here is derived from an EMBL/GenBank/DDBJ whole genome shotgun (WGS) entry which is preliminary data.</text>
</comment>
<organism evidence="1 2">
    <name type="scientific">Hypsibius exemplaris</name>
    <name type="common">Freshwater tardigrade</name>
    <dbReference type="NCBI Taxonomy" id="2072580"/>
    <lineage>
        <taxon>Eukaryota</taxon>
        <taxon>Metazoa</taxon>
        <taxon>Ecdysozoa</taxon>
        <taxon>Tardigrada</taxon>
        <taxon>Eutardigrada</taxon>
        <taxon>Parachela</taxon>
        <taxon>Hypsibioidea</taxon>
        <taxon>Hypsibiidae</taxon>
        <taxon>Hypsibius</taxon>
    </lineage>
</organism>
<keyword evidence="2" id="KW-1185">Reference proteome</keyword>
<dbReference type="Proteomes" id="UP000192578">
    <property type="component" value="Unassembled WGS sequence"/>
</dbReference>